<organism evidence="1 2">
    <name type="scientific">Marivirga salinarum</name>
    <dbReference type="NCBI Taxonomy" id="3059078"/>
    <lineage>
        <taxon>Bacteria</taxon>
        <taxon>Pseudomonadati</taxon>
        <taxon>Bacteroidota</taxon>
        <taxon>Cytophagia</taxon>
        <taxon>Cytophagales</taxon>
        <taxon>Marivirgaceae</taxon>
        <taxon>Marivirga</taxon>
    </lineage>
</organism>
<gene>
    <name evidence="1" type="ORF">QYS49_37595</name>
</gene>
<dbReference type="Proteomes" id="UP001230496">
    <property type="component" value="Chromosome"/>
</dbReference>
<evidence type="ECO:0000313" key="1">
    <source>
        <dbReference type="EMBL" id="WMN11211.1"/>
    </source>
</evidence>
<proteinExistence type="predicted"/>
<evidence type="ECO:0008006" key="3">
    <source>
        <dbReference type="Google" id="ProtNLM"/>
    </source>
</evidence>
<dbReference type="RefSeq" id="WP_308348118.1">
    <property type="nucleotide sequence ID" value="NZ_CP129971.1"/>
</dbReference>
<sequence>MKTKVIQNLEDFLNDFQYFKIEGFDAFHHPFESGSKMVVLNITPYEDGFMLEVKLAIKVDKVEEYIFRFYNQESGKLSLSYWESLSQISSQISKRGFIHNEIELSKILAEIENALVKTGFNWLDELCELSRLSNHLINVIYNSIQKPPNLFKLCQRSYLLRFLEGEKITEAVFYDYFEQMQLHKIPEHQLEEFLEFRNYLKSLSI</sequence>
<protein>
    <recommendedName>
        <fullName evidence="3">DUF4304 domain-containing protein</fullName>
    </recommendedName>
</protein>
<dbReference type="AlphaFoldDB" id="A0AA51N9A2"/>
<dbReference type="EMBL" id="CP129971">
    <property type="protein sequence ID" value="WMN11211.1"/>
    <property type="molecule type" value="Genomic_DNA"/>
</dbReference>
<dbReference type="KEGG" id="msaa:QYS49_37595"/>
<keyword evidence="2" id="KW-1185">Reference proteome</keyword>
<evidence type="ECO:0000313" key="2">
    <source>
        <dbReference type="Proteomes" id="UP001230496"/>
    </source>
</evidence>
<name>A0AA51N9A2_9BACT</name>
<accession>A0AA51N9A2</accession>
<reference evidence="1 2" key="1">
    <citation type="submission" date="2023-08" db="EMBL/GenBank/DDBJ databases">
        <title>Comparative genomics and taxonomic characterization of three novel marine species of genus Marivirga.</title>
        <authorList>
            <person name="Muhammad N."/>
            <person name="Kim S.-G."/>
        </authorList>
    </citation>
    <scope>NUCLEOTIDE SEQUENCE [LARGE SCALE GENOMIC DNA]</scope>
    <source>
        <strain evidence="1 2">BDSF4-3</strain>
    </source>
</reference>